<evidence type="ECO:0000313" key="1">
    <source>
        <dbReference type="EMBL" id="CAG8709756.1"/>
    </source>
</evidence>
<sequence length="185" mass="21183">MIRFDLVYNFTKISIQREDNQDESDDSVAPCILKPIPIGVALLVIPLTNITSDRIYACNSFSDLLLSNKWITQDLVFPDNFQNDEDKGAKILPNGTYLIPQNDSSMQPTKRTFPLTKKYEHFINRNQINNKILMKQRDEPTSVIPQVILFTSLNNGDPGIKEPFMVDHNLFKNIKVGVTLLRKDD</sequence>
<protein>
    <submittedName>
        <fullName evidence="1">3930_t:CDS:1</fullName>
    </submittedName>
</protein>
<proteinExistence type="predicted"/>
<dbReference type="Proteomes" id="UP000789375">
    <property type="component" value="Unassembled WGS sequence"/>
</dbReference>
<keyword evidence="2" id="KW-1185">Reference proteome</keyword>
<gene>
    <name evidence="1" type="ORF">FMOSSE_LOCUS14245</name>
</gene>
<dbReference type="EMBL" id="CAJVPP010010337">
    <property type="protein sequence ID" value="CAG8709756.1"/>
    <property type="molecule type" value="Genomic_DNA"/>
</dbReference>
<name>A0A9N9HX22_FUNMO</name>
<feature type="non-terminal residue" evidence="1">
    <location>
        <position position="1"/>
    </location>
</feature>
<organism evidence="1 2">
    <name type="scientific">Funneliformis mosseae</name>
    <name type="common">Endomycorrhizal fungus</name>
    <name type="synonym">Glomus mosseae</name>
    <dbReference type="NCBI Taxonomy" id="27381"/>
    <lineage>
        <taxon>Eukaryota</taxon>
        <taxon>Fungi</taxon>
        <taxon>Fungi incertae sedis</taxon>
        <taxon>Mucoromycota</taxon>
        <taxon>Glomeromycotina</taxon>
        <taxon>Glomeromycetes</taxon>
        <taxon>Glomerales</taxon>
        <taxon>Glomeraceae</taxon>
        <taxon>Funneliformis</taxon>
    </lineage>
</organism>
<evidence type="ECO:0000313" key="2">
    <source>
        <dbReference type="Proteomes" id="UP000789375"/>
    </source>
</evidence>
<accession>A0A9N9HX22</accession>
<comment type="caution">
    <text evidence="1">The sequence shown here is derived from an EMBL/GenBank/DDBJ whole genome shotgun (WGS) entry which is preliminary data.</text>
</comment>
<dbReference type="AlphaFoldDB" id="A0A9N9HX22"/>
<reference evidence="1" key="1">
    <citation type="submission" date="2021-06" db="EMBL/GenBank/DDBJ databases">
        <authorList>
            <person name="Kallberg Y."/>
            <person name="Tangrot J."/>
            <person name="Rosling A."/>
        </authorList>
    </citation>
    <scope>NUCLEOTIDE SEQUENCE</scope>
    <source>
        <strain evidence="1">87-6 pot B 2015</strain>
    </source>
</reference>